<dbReference type="Proteomes" id="UP000321947">
    <property type="component" value="Unassembled WGS sequence"/>
</dbReference>
<dbReference type="AlphaFoldDB" id="A0A5D3E3B9"/>
<evidence type="ECO:0000313" key="2">
    <source>
        <dbReference type="EMBL" id="TYK30384.1"/>
    </source>
</evidence>
<evidence type="ECO:0000313" key="3">
    <source>
        <dbReference type="Proteomes" id="UP000321947"/>
    </source>
</evidence>
<sequence>MLKLNRLSLRLMCFKWILMDETNVHSDESSSSEDIFVPTPRQAFTTNEEIRQSCHYLPVRSPIQTRSLVDVQQLVPDPNPVGRSTDNVGENIAGTINENPGANVDDHVEPTDNSPPDDGVPNVNVPPAESEQPPLESREKEKKSQ</sequence>
<accession>A0A5D3E3B9</accession>
<proteinExistence type="predicted"/>
<feature type="compositionally biased region" description="Basic and acidic residues" evidence="1">
    <location>
        <begin position="136"/>
        <end position="145"/>
    </location>
</feature>
<feature type="compositionally biased region" description="Polar residues" evidence="1">
    <location>
        <begin position="82"/>
        <end position="100"/>
    </location>
</feature>
<evidence type="ECO:0000256" key="1">
    <source>
        <dbReference type="SAM" id="MobiDB-lite"/>
    </source>
</evidence>
<feature type="region of interest" description="Disordered" evidence="1">
    <location>
        <begin position="74"/>
        <end position="145"/>
    </location>
</feature>
<dbReference type="EMBL" id="SSTD01000651">
    <property type="protein sequence ID" value="TYK30384.1"/>
    <property type="molecule type" value="Genomic_DNA"/>
</dbReference>
<feature type="compositionally biased region" description="Low complexity" evidence="1">
    <location>
        <begin position="112"/>
        <end position="127"/>
    </location>
</feature>
<name>A0A5D3E3B9_CUCMM</name>
<evidence type="ECO:0008006" key="4">
    <source>
        <dbReference type="Google" id="ProtNLM"/>
    </source>
</evidence>
<comment type="caution">
    <text evidence="2">The sequence shown here is derived from an EMBL/GenBank/DDBJ whole genome shotgun (WGS) entry which is preliminary data.</text>
</comment>
<gene>
    <name evidence="2" type="ORF">E5676_scaffold575G00640</name>
</gene>
<reference evidence="2 3" key="1">
    <citation type="submission" date="2019-08" db="EMBL/GenBank/DDBJ databases">
        <title>Draft genome sequences of two oriental melons (Cucumis melo L. var makuwa).</title>
        <authorList>
            <person name="Kwon S.-Y."/>
        </authorList>
    </citation>
    <scope>NUCLEOTIDE SEQUENCE [LARGE SCALE GENOMIC DNA]</scope>
    <source>
        <strain evidence="3">cv. Chang Bougi</strain>
        <tissue evidence="2">Leaf</tissue>
    </source>
</reference>
<protein>
    <recommendedName>
        <fullName evidence="4">Envelope-like protein</fullName>
    </recommendedName>
</protein>
<organism evidence="2 3">
    <name type="scientific">Cucumis melo var. makuwa</name>
    <name type="common">Oriental melon</name>
    <dbReference type="NCBI Taxonomy" id="1194695"/>
    <lineage>
        <taxon>Eukaryota</taxon>
        <taxon>Viridiplantae</taxon>
        <taxon>Streptophyta</taxon>
        <taxon>Embryophyta</taxon>
        <taxon>Tracheophyta</taxon>
        <taxon>Spermatophyta</taxon>
        <taxon>Magnoliopsida</taxon>
        <taxon>eudicotyledons</taxon>
        <taxon>Gunneridae</taxon>
        <taxon>Pentapetalae</taxon>
        <taxon>rosids</taxon>
        <taxon>fabids</taxon>
        <taxon>Cucurbitales</taxon>
        <taxon>Cucurbitaceae</taxon>
        <taxon>Benincaseae</taxon>
        <taxon>Cucumis</taxon>
    </lineage>
</organism>